<dbReference type="GO" id="GO:0003676">
    <property type="term" value="F:nucleic acid binding"/>
    <property type="evidence" value="ECO:0007669"/>
    <property type="project" value="InterPro"/>
</dbReference>
<reference evidence="2 3" key="1">
    <citation type="journal article" date="2015" name="Nature">
        <title>rRNA introns, odd ribosomes, and small enigmatic genomes across a large radiation of phyla.</title>
        <authorList>
            <person name="Brown C.T."/>
            <person name="Hug L.A."/>
            <person name="Thomas B.C."/>
            <person name="Sharon I."/>
            <person name="Castelle C.J."/>
            <person name="Singh A."/>
            <person name="Wilkins M.J."/>
            <person name="Williams K.H."/>
            <person name="Banfield J.F."/>
        </authorList>
    </citation>
    <scope>NUCLEOTIDE SEQUENCE [LARGE SCALE GENOMIC DNA]</scope>
</reference>
<dbReference type="PANTHER" id="PTHR23290">
    <property type="entry name" value="RRNA N6-ADENOSINE-METHYLTRANSFERASE METTL5"/>
    <property type="match status" value="1"/>
</dbReference>
<dbReference type="PANTHER" id="PTHR23290:SF0">
    <property type="entry name" value="RRNA N6-ADENOSINE-METHYLTRANSFERASE METTL5"/>
    <property type="match status" value="1"/>
</dbReference>
<organism evidence="2 3">
    <name type="scientific">Candidatus Amesbacteria bacterium GW2011_GWA2_47_11</name>
    <dbReference type="NCBI Taxonomy" id="1618357"/>
    <lineage>
        <taxon>Bacteria</taxon>
        <taxon>Candidatus Amesiibacteriota</taxon>
    </lineage>
</organism>
<dbReference type="InterPro" id="IPR002052">
    <property type="entry name" value="DNA_methylase_N6_adenine_CS"/>
</dbReference>
<dbReference type="EMBL" id="LCNM01000008">
    <property type="protein sequence ID" value="KKU56450.1"/>
    <property type="molecule type" value="Genomic_DNA"/>
</dbReference>
<dbReference type="InterPro" id="IPR029063">
    <property type="entry name" value="SAM-dependent_MTases_sf"/>
</dbReference>
<dbReference type="Pfam" id="PF01861">
    <property type="entry name" value="BpsA_C"/>
    <property type="match status" value="1"/>
</dbReference>
<dbReference type="InterPro" id="IPR051720">
    <property type="entry name" value="rRNA_MeTrfase/Polyamine_Synth"/>
</dbReference>
<dbReference type="SUPFAM" id="SSF53335">
    <property type="entry name" value="S-adenosyl-L-methionine-dependent methyltransferases"/>
    <property type="match status" value="1"/>
</dbReference>
<dbReference type="Gene3D" id="3.40.50.150">
    <property type="entry name" value="Vaccinia Virus protein VP39"/>
    <property type="match status" value="1"/>
</dbReference>
<name>A0A0G1UFF7_9BACT</name>
<dbReference type="GO" id="GO:0008168">
    <property type="term" value="F:methyltransferase activity"/>
    <property type="evidence" value="ECO:0007669"/>
    <property type="project" value="InterPro"/>
</dbReference>
<dbReference type="Proteomes" id="UP000034607">
    <property type="component" value="Unassembled WGS sequence"/>
</dbReference>
<dbReference type="GO" id="GO:0032259">
    <property type="term" value="P:methylation"/>
    <property type="evidence" value="ECO:0007669"/>
    <property type="project" value="InterPro"/>
</dbReference>
<protein>
    <recommendedName>
        <fullName evidence="1">N(4)-bis(aminopropyl)spermidine synthase C-terminal domain-containing protein</fullName>
    </recommendedName>
</protein>
<evidence type="ECO:0000313" key="2">
    <source>
        <dbReference type="EMBL" id="KKU56450.1"/>
    </source>
</evidence>
<evidence type="ECO:0000313" key="3">
    <source>
        <dbReference type="Proteomes" id="UP000034607"/>
    </source>
</evidence>
<dbReference type="GO" id="GO:0006596">
    <property type="term" value="P:polyamine biosynthetic process"/>
    <property type="evidence" value="ECO:0007669"/>
    <property type="project" value="TreeGrafter"/>
</dbReference>
<proteinExistence type="predicted"/>
<dbReference type="AlphaFoldDB" id="A0A0G1UFF7"/>
<feature type="domain" description="N(4)-bis(aminopropyl)spermidine synthase C-terminal" evidence="1">
    <location>
        <begin position="112"/>
        <end position="304"/>
    </location>
</feature>
<dbReference type="InterPro" id="IPR002723">
    <property type="entry name" value="BpsA_C"/>
</dbReference>
<dbReference type="PROSITE" id="PS00092">
    <property type="entry name" value="N6_MTASE"/>
    <property type="match status" value="1"/>
</dbReference>
<evidence type="ECO:0000259" key="1">
    <source>
        <dbReference type="Pfam" id="PF01861"/>
    </source>
</evidence>
<sequence>MGQNKSQFQARISKTSKKTGLPIGKIYDFLYYLKAGPVENNTLLVNLGIARNALNSLKSELTGWLDPASHYTSLNPTGIAVANDVLSPNHLTSESMWNFLRDTPAYTDALDLLRKYSHLRVKPKRQYDQFTATVETTALRSALLDFQGDIRGQRLLFLGDDDFTSVCIAKTGYPASVSVLDIDKDVLNNLNQVAVGENLTLKTVKYDARSDLPANYKDQHDIVFTDPPYTPAGIELFLSRAIQALDKSHSTARIYICYGNSDLAKERFIPIYEAITRAGLMIRYVFDKFNRYHGAESIGSTSSLFICEVTPKTKPVINGKYGSNIYTA</sequence>
<comment type="caution">
    <text evidence="2">The sequence shown here is derived from an EMBL/GenBank/DDBJ whole genome shotgun (WGS) entry which is preliminary data.</text>
</comment>
<accession>A0A0G1UFF7</accession>
<gene>
    <name evidence="2" type="ORF">UX78_C0008G0014</name>
</gene>